<evidence type="ECO:0000313" key="2">
    <source>
        <dbReference type="Proteomes" id="UP001326433"/>
    </source>
</evidence>
<reference evidence="1 2" key="1">
    <citation type="submission" date="2024-01" db="EMBL/GenBank/DDBJ databases">
        <title>The Complete Genome Sequence of Proteus phage Premi.</title>
        <authorList>
            <person name="Valencia Toxqui G."/>
        </authorList>
    </citation>
    <scope>NUCLEOTIDE SEQUENCE [LARGE SCALE GENOMIC DNA]</scope>
</reference>
<dbReference type="EMBL" id="OR798392">
    <property type="protein sequence ID" value="WQZ01167.1"/>
    <property type="molecule type" value="Genomic_DNA"/>
</dbReference>
<name>A0ABZ0ZXK0_9CAUD</name>
<sequence length="105" mass="11903">MLHQAWCEDKPSTEGEYTGGSVDYYKVTVQKPTSQDKPYMAECNDIIEALGMNYAEGNIFKAVWRRCAQRTLGKRKAGAKDDGLYDAEKVLFFGQRLVEQSRGDK</sequence>
<evidence type="ECO:0000313" key="1">
    <source>
        <dbReference type="EMBL" id="WQZ01167.1"/>
    </source>
</evidence>
<dbReference type="Proteomes" id="UP001326433">
    <property type="component" value="Segment"/>
</dbReference>
<protein>
    <recommendedName>
        <fullName evidence="3">3'-phosphatase, 5'-polynucleotide kinase</fullName>
    </recommendedName>
</protein>
<proteinExistence type="predicted"/>
<accession>A0ABZ0ZXK0</accession>
<keyword evidence="2" id="KW-1185">Reference proteome</keyword>
<evidence type="ECO:0008006" key="3">
    <source>
        <dbReference type="Google" id="ProtNLM"/>
    </source>
</evidence>
<organism evidence="1 2">
    <name type="scientific">Proteus phage Premi</name>
    <dbReference type="NCBI Taxonomy" id="3097470"/>
    <lineage>
        <taxon>Viruses</taxon>
        <taxon>Duplodnaviria</taxon>
        <taxon>Heunggongvirae</taxon>
        <taxon>Uroviricota</taxon>
        <taxon>Caudoviricetes</taxon>
        <taxon>Autographivirales</taxon>
        <taxon>Autosignataviridae</taxon>
        <taxon>Molineuxvirinae</taxon>
        <taxon>Acadevirus</taxon>
        <taxon>Acadevirus premi</taxon>
    </lineage>
</organism>
<gene>
    <name evidence="1" type="ORF">CPT_Premi_027</name>
</gene>